<dbReference type="PANTHER" id="PTHR43394:SF1">
    <property type="entry name" value="ATP-BINDING CASSETTE SUB-FAMILY B MEMBER 10, MITOCHONDRIAL"/>
    <property type="match status" value="1"/>
</dbReference>
<proteinExistence type="predicted"/>
<evidence type="ECO:0000259" key="9">
    <source>
        <dbReference type="PROSITE" id="PS50893"/>
    </source>
</evidence>
<dbReference type="PROSITE" id="PS00211">
    <property type="entry name" value="ABC_TRANSPORTER_1"/>
    <property type="match status" value="1"/>
</dbReference>
<evidence type="ECO:0000256" key="4">
    <source>
        <dbReference type="ARBA" id="ARBA00022840"/>
    </source>
</evidence>
<feature type="region of interest" description="Disordered" evidence="7">
    <location>
        <begin position="1"/>
        <end position="60"/>
    </location>
</feature>
<dbReference type="Pfam" id="PF00005">
    <property type="entry name" value="ABC_tran"/>
    <property type="match status" value="1"/>
</dbReference>
<keyword evidence="6 8" id="KW-0472">Membrane</keyword>
<feature type="transmembrane region" description="Helical" evidence="8">
    <location>
        <begin position="78"/>
        <end position="98"/>
    </location>
</feature>
<dbReference type="InterPro" id="IPR003593">
    <property type="entry name" value="AAA+_ATPase"/>
</dbReference>
<dbReference type="GO" id="GO:0005886">
    <property type="term" value="C:plasma membrane"/>
    <property type="evidence" value="ECO:0007669"/>
    <property type="project" value="UniProtKB-SubCell"/>
</dbReference>
<dbReference type="InterPro" id="IPR027417">
    <property type="entry name" value="P-loop_NTPase"/>
</dbReference>
<accession>A0A7W9UWE7</accession>
<evidence type="ECO:0000313" key="12">
    <source>
        <dbReference type="Proteomes" id="UP000588098"/>
    </source>
</evidence>
<evidence type="ECO:0000259" key="10">
    <source>
        <dbReference type="PROSITE" id="PS50929"/>
    </source>
</evidence>
<dbReference type="EMBL" id="JACHJL010000001">
    <property type="protein sequence ID" value="MBB5933241.1"/>
    <property type="molecule type" value="Genomic_DNA"/>
</dbReference>
<dbReference type="GO" id="GO:0005524">
    <property type="term" value="F:ATP binding"/>
    <property type="evidence" value="ECO:0007669"/>
    <property type="project" value="UniProtKB-KW"/>
</dbReference>
<feature type="compositionally biased region" description="Low complexity" evidence="7">
    <location>
        <begin position="416"/>
        <end position="440"/>
    </location>
</feature>
<feature type="transmembrane region" description="Helical" evidence="8">
    <location>
        <begin position="118"/>
        <end position="139"/>
    </location>
</feature>
<dbReference type="AlphaFoldDB" id="A0A7W9UWE7"/>
<evidence type="ECO:0000256" key="2">
    <source>
        <dbReference type="ARBA" id="ARBA00022692"/>
    </source>
</evidence>
<feature type="compositionally biased region" description="Low complexity" evidence="7">
    <location>
        <begin position="383"/>
        <end position="405"/>
    </location>
</feature>
<evidence type="ECO:0000256" key="7">
    <source>
        <dbReference type="SAM" id="MobiDB-lite"/>
    </source>
</evidence>
<comment type="subcellular location">
    <subcellularLocation>
        <location evidence="1">Cell membrane</location>
        <topology evidence="1">Multi-pass membrane protein</topology>
    </subcellularLocation>
</comment>
<feature type="transmembrane region" description="Helical" evidence="8">
    <location>
        <begin position="305"/>
        <end position="324"/>
    </location>
</feature>
<dbReference type="Pfam" id="PF00664">
    <property type="entry name" value="ABC_membrane"/>
    <property type="match status" value="1"/>
</dbReference>
<dbReference type="Gene3D" id="1.20.1560.10">
    <property type="entry name" value="ABC transporter type 1, transmembrane domain"/>
    <property type="match status" value="1"/>
</dbReference>
<keyword evidence="2 8" id="KW-0812">Transmembrane</keyword>
<evidence type="ECO:0000256" key="6">
    <source>
        <dbReference type="ARBA" id="ARBA00023136"/>
    </source>
</evidence>
<keyword evidence="12" id="KW-1185">Reference proteome</keyword>
<feature type="transmembrane region" description="Helical" evidence="8">
    <location>
        <begin position="218"/>
        <end position="235"/>
    </location>
</feature>
<dbReference type="SUPFAM" id="SSF52540">
    <property type="entry name" value="P-loop containing nucleoside triphosphate hydrolases"/>
    <property type="match status" value="1"/>
</dbReference>
<dbReference type="PANTHER" id="PTHR43394">
    <property type="entry name" value="ATP-DEPENDENT PERMEASE MDL1, MITOCHONDRIAL"/>
    <property type="match status" value="1"/>
</dbReference>
<protein>
    <submittedName>
        <fullName evidence="11">ATP-binding cassette subfamily B protein</fullName>
    </submittedName>
</protein>
<keyword evidence="4 11" id="KW-0067">ATP-binding</keyword>
<gene>
    <name evidence="11" type="ORF">FHS42_000259</name>
</gene>
<dbReference type="GO" id="GO:0015421">
    <property type="term" value="F:ABC-type oligopeptide transporter activity"/>
    <property type="evidence" value="ECO:0007669"/>
    <property type="project" value="TreeGrafter"/>
</dbReference>
<dbReference type="InterPro" id="IPR017871">
    <property type="entry name" value="ABC_transporter-like_CS"/>
</dbReference>
<dbReference type="RefSeq" id="WP_246494093.1">
    <property type="nucleotide sequence ID" value="NZ_JACHJL010000001.1"/>
</dbReference>
<evidence type="ECO:0000256" key="3">
    <source>
        <dbReference type="ARBA" id="ARBA00022741"/>
    </source>
</evidence>
<dbReference type="Gene3D" id="3.40.50.300">
    <property type="entry name" value="P-loop containing nucleotide triphosphate hydrolases"/>
    <property type="match status" value="1"/>
</dbReference>
<feature type="domain" description="ABC transmembrane type-1" evidence="10">
    <location>
        <begin position="79"/>
        <end position="358"/>
    </location>
</feature>
<evidence type="ECO:0000256" key="8">
    <source>
        <dbReference type="SAM" id="Phobius"/>
    </source>
</evidence>
<dbReference type="CDD" id="cd07346">
    <property type="entry name" value="ABC_6TM_exporters"/>
    <property type="match status" value="1"/>
</dbReference>
<feature type="transmembrane region" description="Helical" evidence="8">
    <location>
        <begin position="192"/>
        <end position="212"/>
    </location>
</feature>
<sequence>MASATDRPTGPDPDQRPAREPGHASASARDAKSGAGRKPKPSRDPKSGAGREPDSDPRTVRLADRLLRDALRHHAGRAAVLCLLSTAAAGVGLALPATIGHTIDLLLADDGGAAAGRWVAGCAALTALLIALDTLCGLLTGTTNARATAWVRRHTLRHALALGPRPDGLAHGDLVSRLVGNAVHAGTAPTTLAATAAAVITPIGGLIALALIDPWLALAFLVGLPVLGTLLRSFVRDTTDSVARYQHSQGEIAGRLVETLHGARTVAAAGTAVRERERILAGLPELGRHGFHMWRVQGRSTAQTAAVLPLLQIAVLAVAGMRLTAGELSIGSLLAASRYATLATGFGMLVGRINSLVRSRSAARRLARILGQRPMAYGNEDLPPALRAPDPATGPATCPATGPAANLAKGRATIHQPAGPAGPAGPAEPAGPAGPSQPQPLRGALELRGVGVSRGERPVLREVWLRVPAGQAVAVVGRSGAGKSLLAALAGRLADPDEGQVLLDGVPLTALSHEALRREVGYAFERPALLGGTIGGTIAFGGVAPSPDRVTAAARAACADDFIRLLPDGYATPCAYAPLSGGEAQRLGLARAFAHQGRLLVLDDATSSLDTVTELRVSEALTRQRRSRTCLIVAHRVATAARADQVAWLDAGTIRALAPHHELWQHPDYRAVFSTPADNACTTDNACTAEDACTAEEACNADTTSPAGSGAVPQAVPDPAVNAKGTTHG</sequence>
<dbReference type="InterPro" id="IPR011527">
    <property type="entry name" value="ABC1_TM_dom"/>
</dbReference>
<dbReference type="GO" id="GO:0016887">
    <property type="term" value="F:ATP hydrolysis activity"/>
    <property type="evidence" value="ECO:0007669"/>
    <property type="project" value="InterPro"/>
</dbReference>
<dbReference type="InterPro" id="IPR003439">
    <property type="entry name" value="ABC_transporter-like_ATP-bd"/>
</dbReference>
<evidence type="ECO:0000256" key="5">
    <source>
        <dbReference type="ARBA" id="ARBA00022989"/>
    </source>
</evidence>
<comment type="caution">
    <text evidence="11">The sequence shown here is derived from an EMBL/GenBank/DDBJ whole genome shotgun (WGS) entry which is preliminary data.</text>
</comment>
<dbReference type="PROSITE" id="PS50893">
    <property type="entry name" value="ABC_TRANSPORTER_2"/>
    <property type="match status" value="1"/>
</dbReference>
<reference evidence="11 12" key="1">
    <citation type="submission" date="2020-08" db="EMBL/GenBank/DDBJ databases">
        <title>Genomic Encyclopedia of Type Strains, Phase III (KMG-III): the genomes of soil and plant-associated and newly described type strains.</title>
        <authorList>
            <person name="Whitman W."/>
        </authorList>
    </citation>
    <scope>NUCLEOTIDE SEQUENCE [LARGE SCALE GENOMIC DNA]</scope>
    <source>
        <strain evidence="11 12">CECT 8305</strain>
    </source>
</reference>
<feature type="region of interest" description="Disordered" evidence="7">
    <location>
        <begin position="383"/>
        <end position="442"/>
    </location>
</feature>
<feature type="region of interest" description="Disordered" evidence="7">
    <location>
        <begin position="700"/>
        <end position="729"/>
    </location>
</feature>
<feature type="compositionally biased region" description="Basic and acidic residues" evidence="7">
    <location>
        <begin position="13"/>
        <end position="22"/>
    </location>
</feature>
<feature type="domain" description="ABC transporter" evidence="9">
    <location>
        <begin position="445"/>
        <end position="676"/>
    </location>
</feature>
<feature type="compositionally biased region" description="Basic and acidic residues" evidence="7">
    <location>
        <begin position="41"/>
        <end position="60"/>
    </location>
</feature>
<evidence type="ECO:0000256" key="1">
    <source>
        <dbReference type="ARBA" id="ARBA00004651"/>
    </source>
</evidence>
<keyword evidence="5 8" id="KW-1133">Transmembrane helix</keyword>
<name>A0A7W9UWE7_9ACTN</name>
<dbReference type="InterPro" id="IPR036640">
    <property type="entry name" value="ABC1_TM_sf"/>
</dbReference>
<evidence type="ECO:0000313" key="11">
    <source>
        <dbReference type="EMBL" id="MBB5933241.1"/>
    </source>
</evidence>
<dbReference type="InterPro" id="IPR039421">
    <property type="entry name" value="Type_1_exporter"/>
</dbReference>
<keyword evidence="3" id="KW-0547">Nucleotide-binding</keyword>
<dbReference type="SUPFAM" id="SSF90123">
    <property type="entry name" value="ABC transporter transmembrane region"/>
    <property type="match status" value="1"/>
</dbReference>
<dbReference type="Proteomes" id="UP000588098">
    <property type="component" value="Unassembled WGS sequence"/>
</dbReference>
<organism evidence="11 12">
    <name type="scientific">Streptomyces zagrosensis</name>
    <dbReference type="NCBI Taxonomy" id="1042984"/>
    <lineage>
        <taxon>Bacteria</taxon>
        <taxon>Bacillati</taxon>
        <taxon>Actinomycetota</taxon>
        <taxon>Actinomycetes</taxon>
        <taxon>Kitasatosporales</taxon>
        <taxon>Streptomycetaceae</taxon>
        <taxon>Streptomyces</taxon>
    </lineage>
</organism>
<dbReference type="PROSITE" id="PS50929">
    <property type="entry name" value="ABC_TM1F"/>
    <property type="match status" value="1"/>
</dbReference>
<dbReference type="SMART" id="SM00382">
    <property type="entry name" value="AAA"/>
    <property type="match status" value="1"/>
</dbReference>